<accession>A0ACC4BWL9</accession>
<sequence>MRFNCSEIQLATYDFLKDNLLGEKGYGHVYKGKLQDRQLITAKENFNILVYEYICNKFLYWHLFDTKSNDGSTIKTQNGGTNVEDGDTKINNGETNTKDRGIKPDDGESNAAGQGDSEDNSIEKKPGTNETETKLGKNTGEGEDGETRNDKIDEKVDLKANKSVDGQANNQSSGELLPSGAQLELLNETTTQTLRVVRGQLKQ</sequence>
<gene>
    <name evidence="1" type="ORF">D5086_017381</name>
</gene>
<organism evidence="1 2">
    <name type="scientific">Populus alba</name>
    <name type="common">White poplar</name>
    <dbReference type="NCBI Taxonomy" id="43335"/>
    <lineage>
        <taxon>Eukaryota</taxon>
        <taxon>Viridiplantae</taxon>
        <taxon>Streptophyta</taxon>
        <taxon>Embryophyta</taxon>
        <taxon>Tracheophyta</taxon>
        <taxon>Spermatophyta</taxon>
        <taxon>Magnoliopsida</taxon>
        <taxon>eudicotyledons</taxon>
        <taxon>Gunneridae</taxon>
        <taxon>Pentapetalae</taxon>
        <taxon>rosids</taxon>
        <taxon>fabids</taxon>
        <taxon>Malpighiales</taxon>
        <taxon>Salicaceae</taxon>
        <taxon>Saliceae</taxon>
        <taxon>Populus</taxon>
    </lineage>
</organism>
<comment type="caution">
    <text evidence="1">The sequence shown here is derived from an EMBL/GenBank/DDBJ whole genome shotgun (WGS) entry which is preliminary data.</text>
</comment>
<reference evidence="1 2" key="1">
    <citation type="journal article" date="2024" name="Plant Biotechnol. J.">
        <title>Genome and CRISPR/Cas9 system of a widespread forest tree (Populus alba) in the world.</title>
        <authorList>
            <person name="Liu Y.J."/>
            <person name="Jiang P.F."/>
            <person name="Han X.M."/>
            <person name="Li X.Y."/>
            <person name="Wang H.M."/>
            <person name="Wang Y.J."/>
            <person name="Wang X.X."/>
            <person name="Zeng Q.Y."/>
        </authorList>
    </citation>
    <scope>NUCLEOTIDE SEQUENCE [LARGE SCALE GENOMIC DNA]</scope>
    <source>
        <strain evidence="2">cv. PAL-ZL1</strain>
    </source>
</reference>
<protein>
    <submittedName>
        <fullName evidence="1">Uncharacterized protein</fullName>
    </submittedName>
</protein>
<evidence type="ECO:0000313" key="2">
    <source>
        <dbReference type="Proteomes" id="UP000309997"/>
    </source>
</evidence>
<evidence type="ECO:0000313" key="1">
    <source>
        <dbReference type="EMBL" id="KAL3583049.1"/>
    </source>
</evidence>
<dbReference type="EMBL" id="RCHU02000008">
    <property type="protein sequence ID" value="KAL3583049.1"/>
    <property type="molecule type" value="Genomic_DNA"/>
</dbReference>
<dbReference type="Proteomes" id="UP000309997">
    <property type="component" value="Unassembled WGS sequence"/>
</dbReference>
<keyword evidence="2" id="KW-1185">Reference proteome</keyword>
<proteinExistence type="predicted"/>
<name>A0ACC4BWL9_POPAL</name>